<dbReference type="Pfam" id="PF06305">
    <property type="entry name" value="LapA_dom"/>
    <property type="match status" value="1"/>
</dbReference>
<dbReference type="InterPro" id="IPR010445">
    <property type="entry name" value="LapA_dom"/>
</dbReference>
<evidence type="ECO:0000256" key="2">
    <source>
        <dbReference type="ARBA" id="ARBA00022692"/>
    </source>
</evidence>
<gene>
    <name evidence="8" type="ORF">GCM10011409_02260</name>
</gene>
<sequence length="115" mass="12867">MRSQTYVIFAIIFVIIVAVFAVTNVDVVEVNYLFWSGESPLILVILFSVLMGGIITAAAGVVRMFRLQREIRLLKTENEEMSNLLKKHGLADQFPLHTNGNGKRNEADGKNQSTK</sequence>
<evidence type="ECO:0000256" key="3">
    <source>
        <dbReference type="ARBA" id="ARBA00022989"/>
    </source>
</evidence>
<dbReference type="AlphaFoldDB" id="A0A9W5TTU1"/>
<evidence type="ECO:0000256" key="5">
    <source>
        <dbReference type="SAM" id="MobiDB-lite"/>
    </source>
</evidence>
<feature type="transmembrane region" description="Helical" evidence="6">
    <location>
        <begin position="7"/>
        <end position="35"/>
    </location>
</feature>
<keyword evidence="3 6" id="KW-1133">Transmembrane helix</keyword>
<dbReference type="Proteomes" id="UP000621492">
    <property type="component" value="Unassembled WGS sequence"/>
</dbReference>
<dbReference type="EMBL" id="BMJD01000001">
    <property type="protein sequence ID" value="GGB28482.1"/>
    <property type="molecule type" value="Genomic_DNA"/>
</dbReference>
<evidence type="ECO:0000313" key="8">
    <source>
        <dbReference type="EMBL" id="GGB28482.1"/>
    </source>
</evidence>
<evidence type="ECO:0000256" key="4">
    <source>
        <dbReference type="ARBA" id="ARBA00023136"/>
    </source>
</evidence>
<keyword evidence="1" id="KW-1003">Cell membrane</keyword>
<dbReference type="PANTHER" id="PTHR41335">
    <property type="entry name" value="MEMBRANE PROTEIN-RELATED"/>
    <property type="match status" value="1"/>
</dbReference>
<name>A0A9W5TTU1_9BACI</name>
<evidence type="ECO:0000259" key="7">
    <source>
        <dbReference type="Pfam" id="PF06305"/>
    </source>
</evidence>
<reference evidence="8" key="2">
    <citation type="submission" date="2020-09" db="EMBL/GenBank/DDBJ databases">
        <authorList>
            <person name="Sun Q."/>
            <person name="Zhou Y."/>
        </authorList>
    </citation>
    <scope>NUCLEOTIDE SEQUENCE</scope>
    <source>
        <strain evidence="8">CGMCC 1.15454</strain>
    </source>
</reference>
<evidence type="ECO:0000313" key="9">
    <source>
        <dbReference type="Proteomes" id="UP000621492"/>
    </source>
</evidence>
<comment type="caution">
    <text evidence="8">The sequence shown here is derived from an EMBL/GenBank/DDBJ whole genome shotgun (WGS) entry which is preliminary data.</text>
</comment>
<protein>
    <recommendedName>
        <fullName evidence="7">Lipopolysaccharide assembly protein A domain-containing protein</fullName>
    </recommendedName>
</protein>
<keyword evidence="4 6" id="KW-0472">Membrane</keyword>
<keyword evidence="2 6" id="KW-0812">Transmembrane</keyword>
<organism evidence="8 9">
    <name type="scientific">Lentibacillus populi</name>
    <dbReference type="NCBI Taxonomy" id="1827502"/>
    <lineage>
        <taxon>Bacteria</taxon>
        <taxon>Bacillati</taxon>
        <taxon>Bacillota</taxon>
        <taxon>Bacilli</taxon>
        <taxon>Bacillales</taxon>
        <taxon>Bacillaceae</taxon>
        <taxon>Lentibacillus</taxon>
    </lineage>
</organism>
<evidence type="ECO:0000256" key="1">
    <source>
        <dbReference type="ARBA" id="ARBA00022475"/>
    </source>
</evidence>
<dbReference type="PANTHER" id="PTHR41335:SF1">
    <property type="entry name" value="MEMBRANE PROTEIN"/>
    <property type="match status" value="1"/>
</dbReference>
<feature type="region of interest" description="Disordered" evidence="5">
    <location>
        <begin position="92"/>
        <end position="115"/>
    </location>
</feature>
<keyword evidence="9" id="KW-1185">Reference proteome</keyword>
<proteinExistence type="predicted"/>
<dbReference type="RefSeq" id="WP_088050745.1">
    <property type="nucleotide sequence ID" value="NZ_BMJD01000001.1"/>
</dbReference>
<accession>A0A9W5TTU1</accession>
<reference evidence="8" key="1">
    <citation type="journal article" date="2014" name="Int. J. Syst. Evol. Microbiol.">
        <title>Complete genome sequence of Corynebacterium casei LMG S-19264T (=DSM 44701T), isolated from a smear-ripened cheese.</title>
        <authorList>
            <consortium name="US DOE Joint Genome Institute (JGI-PGF)"/>
            <person name="Walter F."/>
            <person name="Albersmeier A."/>
            <person name="Kalinowski J."/>
            <person name="Ruckert C."/>
        </authorList>
    </citation>
    <scope>NUCLEOTIDE SEQUENCE</scope>
    <source>
        <strain evidence="8">CGMCC 1.15454</strain>
    </source>
</reference>
<feature type="transmembrane region" description="Helical" evidence="6">
    <location>
        <begin position="41"/>
        <end position="65"/>
    </location>
</feature>
<dbReference type="GO" id="GO:0005886">
    <property type="term" value="C:plasma membrane"/>
    <property type="evidence" value="ECO:0007669"/>
    <property type="project" value="InterPro"/>
</dbReference>
<feature type="domain" description="Lipopolysaccharide assembly protein A" evidence="7">
    <location>
        <begin position="24"/>
        <end position="81"/>
    </location>
</feature>
<evidence type="ECO:0000256" key="6">
    <source>
        <dbReference type="SAM" id="Phobius"/>
    </source>
</evidence>